<dbReference type="Gene3D" id="2.160.20.10">
    <property type="entry name" value="Single-stranded right-handed beta-helix, Pectin lyase-like"/>
    <property type="match status" value="2"/>
</dbReference>
<feature type="domain" description="Rhamnogalacturonase A/B/Epimerase-like pectate lyase" evidence="1">
    <location>
        <begin position="2"/>
        <end position="233"/>
    </location>
</feature>
<reference evidence="2" key="1">
    <citation type="submission" date="2020-12" db="EMBL/GenBank/DDBJ databases">
        <title>Bacterial novel species Mucilaginibacter sp. SD-g isolated from soil.</title>
        <authorList>
            <person name="Jung H.-Y."/>
        </authorList>
    </citation>
    <scope>NUCLEOTIDE SEQUENCE</scope>
    <source>
        <strain evidence="2">SD-g</strain>
    </source>
</reference>
<comment type="caution">
    <text evidence="2">The sequence shown here is derived from an EMBL/GenBank/DDBJ whole genome shotgun (WGS) entry which is preliminary data.</text>
</comment>
<evidence type="ECO:0000259" key="1">
    <source>
        <dbReference type="Pfam" id="PF12708"/>
    </source>
</evidence>
<protein>
    <recommendedName>
        <fullName evidence="1">Rhamnogalacturonase A/B/Epimerase-like pectate lyase domain-containing protein</fullName>
    </recommendedName>
</protein>
<dbReference type="EMBL" id="JAEHFW010000003">
    <property type="protein sequence ID" value="MBK0381146.1"/>
    <property type="molecule type" value="Genomic_DNA"/>
</dbReference>
<dbReference type="SMART" id="SM00710">
    <property type="entry name" value="PbH1"/>
    <property type="match status" value="8"/>
</dbReference>
<organism evidence="2 3">
    <name type="scientific">Mucilaginibacter segetis</name>
    <dbReference type="NCBI Taxonomy" id="2793071"/>
    <lineage>
        <taxon>Bacteria</taxon>
        <taxon>Pseudomonadati</taxon>
        <taxon>Bacteroidota</taxon>
        <taxon>Sphingobacteriia</taxon>
        <taxon>Sphingobacteriales</taxon>
        <taxon>Sphingobacteriaceae</taxon>
        <taxon>Mucilaginibacter</taxon>
    </lineage>
</organism>
<dbReference type="Pfam" id="PF12708">
    <property type="entry name" value="Pect-lyase_RHGA_epim"/>
    <property type="match status" value="1"/>
</dbReference>
<dbReference type="SUPFAM" id="SSF51126">
    <property type="entry name" value="Pectin lyase-like"/>
    <property type="match status" value="1"/>
</dbReference>
<accession>A0A934PY11</accession>
<dbReference type="InterPro" id="IPR012334">
    <property type="entry name" value="Pectin_lyas_fold"/>
</dbReference>
<keyword evidence="3" id="KW-1185">Reference proteome</keyword>
<dbReference type="RefSeq" id="WP_200067661.1">
    <property type="nucleotide sequence ID" value="NZ_JAEHFW010000003.1"/>
</dbReference>
<proteinExistence type="predicted"/>
<dbReference type="InterPro" id="IPR011050">
    <property type="entry name" value="Pectin_lyase_fold/virulence"/>
</dbReference>
<evidence type="ECO:0000313" key="3">
    <source>
        <dbReference type="Proteomes" id="UP000613193"/>
    </source>
</evidence>
<dbReference type="Proteomes" id="UP000613193">
    <property type="component" value="Unassembled WGS sequence"/>
</dbReference>
<dbReference type="InterPro" id="IPR006626">
    <property type="entry name" value="PbH1"/>
</dbReference>
<dbReference type="AlphaFoldDB" id="A0A934PY11"/>
<evidence type="ECO:0000313" key="2">
    <source>
        <dbReference type="EMBL" id="MBK0381146.1"/>
    </source>
</evidence>
<gene>
    <name evidence="2" type="ORF">I5M19_17615</name>
</gene>
<name>A0A934PY11_9SPHI</name>
<sequence length="409" mass="44387">MNVRSAGAKGNGITDDTEALVYAIRNADTIVIPKGTYLISRRLQFSGLSNKTILATGAVITNDNNLTGTIQFEKGKNITVNGGTWTRTVLPVKEGKGEEHTFTFINIDNVKVSGVTVKGSPEMGIALVNVNTADIENNHISSCFRDGIYAHYSVKLSYINNKLDNIKDDAMSIHDYGIPDQKKNLTSAGFKQAGYSRVLNNTVNNCYQGFASIGCSNITVDNNQINNTVNAGIAILNSETIFKGSDARANHIIIKNNVLTNNGGKQTIINIPYFNYGQLTTGRSALFIGVTDADNLINNPKSRLNNITVTGNKVQGSFVNGAYVAQIDHLIFTNNSFTNCNTSDSPYCGNIVEIENCTDADISENDIIDNRVKKHHINGFKLNNVTGTINNWKVKGFIKAAGSVFNIKS</sequence>
<dbReference type="InterPro" id="IPR024535">
    <property type="entry name" value="RHGA/B-epi-like_pectate_lyase"/>
</dbReference>